<proteinExistence type="predicted"/>
<protein>
    <submittedName>
        <fullName evidence="2">Alpha/beta hydrolase</fullName>
    </submittedName>
</protein>
<evidence type="ECO:0000313" key="2">
    <source>
        <dbReference type="EMBL" id="MEJ6009597.1"/>
    </source>
</evidence>
<sequence>MRRVSCLFLALAALLASPAHAAPDGHVVVSEEVIVEEMVVEEGGSSRFVQSPAATVPKGVARFGPFRVIDANRAALVDVTDGRSPAAFAAMLAAFPQITELQMIECPGTLDDSANLRLGRMIRAKGVATHVPSGGSVRSGAVELFLAGSRRMADPGAEFAVHAWEDENGRQPGDFAKDAPVNLAYIAYYREMGMSPVEARAFYDMTNTVPNRDARWLNASQMGQWVKLENDFAQAPRALDSGRVLR</sequence>
<keyword evidence="2" id="KW-0378">Hydrolase</keyword>
<keyword evidence="3" id="KW-1185">Reference proteome</keyword>
<organism evidence="2 3">
    <name type="scientific">Novosphingobium aquae</name>
    <dbReference type="NCBI Taxonomy" id="3133435"/>
    <lineage>
        <taxon>Bacteria</taxon>
        <taxon>Pseudomonadati</taxon>
        <taxon>Pseudomonadota</taxon>
        <taxon>Alphaproteobacteria</taxon>
        <taxon>Sphingomonadales</taxon>
        <taxon>Sphingomonadaceae</taxon>
        <taxon>Novosphingobium</taxon>
    </lineage>
</organism>
<evidence type="ECO:0000313" key="3">
    <source>
        <dbReference type="Proteomes" id="UP001379235"/>
    </source>
</evidence>
<gene>
    <name evidence="2" type="ORF">WG900_06660</name>
</gene>
<accession>A0ABU8S6K7</accession>
<dbReference type="EMBL" id="JBBHJY010000002">
    <property type="protein sequence ID" value="MEJ6009597.1"/>
    <property type="molecule type" value="Genomic_DNA"/>
</dbReference>
<dbReference type="Proteomes" id="UP001379235">
    <property type="component" value="Unassembled WGS sequence"/>
</dbReference>
<comment type="caution">
    <text evidence="2">The sequence shown here is derived from an EMBL/GenBank/DDBJ whole genome shotgun (WGS) entry which is preliminary data.</text>
</comment>
<feature type="signal peptide" evidence="1">
    <location>
        <begin position="1"/>
        <end position="21"/>
    </location>
</feature>
<dbReference type="RefSeq" id="WP_339965750.1">
    <property type="nucleotide sequence ID" value="NZ_JBBHJY010000002.1"/>
</dbReference>
<evidence type="ECO:0000256" key="1">
    <source>
        <dbReference type="SAM" id="SignalP"/>
    </source>
</evidence>
<feature type="chain" id="PRO_5045176938" evidence="1">
    <location>
        <begin position="22"/>
        <end position="246"/>
    </location>
</feature>
<name>A0ABU8S6K7_9SPHN</name>
<reference evidence="2 3" key="1">
    <citation type="submission" date="2024-03" db="EMBL/GenBank/DDBJ databases">
        <authorList>
            <person name="Jo J.-H."/>
        </authorList>
    </citation>
    <scope>NUCLEOTIDE SEQUENCE [LARGE SCALE GENOMIC DNA]</scope>
    <source>
        <strain evidence="2 3">AS3R-12</strain>
    </source>
</reference>
<dbReference type="GO" id="GO:0016787">
    <property type="term" value="F:hydrolase activity"/>
    <property type="evidence" value="ECO:0007669"/>
    <property type="project" value="UniProtKB-KW"/>
</dbReference>
<keyword evidence="1" id="KW-0732">Signal</keyword>